<dbReference type="SUPFAM" id="SSF49299">
    <property type="entry name" value="PKD domain"/>
    <property type="match status" value="1"/>
</dbReference>
<dbReference type="Gene3D" id="1.10.390.30">
    <property type="entry name" value="Peptidase M60, enhancin-like domain 3"/>
    <property type="match status" value="1"/>
</dbReference>
<sequence>MKLNQLAMGITLALSPLLLTGHASASSSPWWEEFSSNAGFIEALPHIGTSLEELRQDTEKGLRDSFDSRTPLFWLKRTMEMYPPGFPDRYNMPVAHHETKDWINAPYATMGRGIFFFTRTFGEAGQNITVSVGNIPAGAKCYAATGREFADKDAMYLDQQQLTAQSDNTYTFKKSGVLLLGCGDPDKQQVSEFVPFKINGGSNSHLFILGQSRQSDWAGSKTVAGKFGFALLYDGHANTVVPNRIAQQTDEMVGKVLGDNLRVAALYEKINGMDGTEYLFTSPRGSMFTNYDNCCFADYRNGYIGVGFHANRMNDKNGDNWGVWHEIGHEYEPIKEAFSTFSEIQVNRYSIEACQMFKGREVPLNQCHVDISPEEGIWDKQAVANFIASGMHYPDYSAINNLWKQLNFFSRLRFSYGEDFFPHVNQRRLKAIQQAPGTTIAEKTDSVIGSKQKVIDFSVVAYSQAAGQDLRQYFTQWGLNFSAQAGQKVADLKLPQPGEEQGEQPAPQVNLSRDNIVAVATYNNGFGYSVTASSDQNDVSYQWKRIDGDARIYTKTNNTATVEVVIPKNVANVSTRFEVTASSKHGSDRKTLTVSAIAPAVDIIGPVSMDSTSPVQLEAQANFEQASYDWSLLKGNQVVTAGIDQHGQVKSGLEAGSYTVKVTATSVAGARTASQNHTINVTTPVQNSDQAFVTAAKLKMIANDKGENMVFSGGVSSDVTATSTPSYRWTLPAVAHGGTNGWANQSFTVTKTTQPQTLKVKVTVTAGNHSRDLEEEITVPAIANGGSDYPAWVYGTRYAKGDVVKHDGKLFECTVAGWCSQTGQWSQMHYEPGKGISWTQAWKYH</sequence>
<dbReference type="Proteomes" id="UP001171299">
    <property type="component" value="Unassembled WGS sequence"/>
</dbReference>
<dbReference type="InterPro" id="IPR031161">
    <property type="entry name" value="Peptidase_M60_dom"/>
</dbReference>
<feature type="signal peptide" evidence="1">
    <location>
        <begin position="1"/>
        <end position="25"/>
    </location>
</feature>
<keyword evidence="5" id="KW-1185">Reference proteome</keyword>
<gene>
    <name evidence="4" type="ORF">Q3404_21560</name>
</gene>
<dbReference type="InterPro" id="IPR035986">
    <property type="entry name" value="PKD_dom_sf"/>
</dbReference>
<feature type="domain" description="PKD" evidence="2">
    <location>
        <begin position="598"/>
        <end position="686"/>
    </location>
</feature>
<accession>A0ABT8Y0B7</accession>
<name>A0ABT8Y0B7_9GAMM</name>
<proteinExistence type="predicted"/>
<evidence type="ECO:0000313" key="5">
    <source>
        <dbReference type="Proteomes" id="UP001171299"/>
    </source>
</evidence>
<dbReference type="PROSITE" id="PS50093">
    <property type="entry name" value="PKD"/>
    <property type="match status" value="1"/>
</dbReference>
<dbReference type="PROSITE" id="PS51723">
    <property type="entry name" value="PEPTIDASE_M60"/>
    <property type="match status" value="1"/>
</dbReference>
<feature type="domain" description="Peptidase M60" evidence="3">
    <location>
        <begin position="113"/>
        <end position="417"/>
    </location>
</feature>
<evidence type="ECO:0000259" key="2">
    <source>
        <dbReference type="PROSITE" id="PS50093"/>
    </source>
</evidence>
<evidence type="ECO:0000259" key="3">
    <source>
        <dbReference type="PROSITE" id="PS51723"/>
    </source>
</evidence>
<feature type="chain" id="PRO_5046744776" evidence="1">
    <location>
        <begin position="26"/>
        <end position="845"/>
    </location>
</feature>
<keyword evidence="1" id="KW-0732">Signal</keyword>
<dbReference type="Gene3D" id="3.40.390.80">
    <property type="entry name" value="Peptidase M60, enhancin-like domain 2"/>
    <property type="match status" value="1"/>
</dbReference>
<dbReference type="RefSeq" id="WP_208723618.1">
    <property type="nucleotide sequence ID" value="NZ_CP024636.1"/>
</dbReference>
<organism evidence="4 5">
    <name type="scientific">Pantoea phytobeneficialis</name>
    <dbReference type="NCBI Taxonomy" id="2052056"/>
    <lineage>
        <taxon>Bacteria</taxon>
        <taxon>Pseudomonadati</taxon>
        <taxon>Pseudomonadota</taxon>
        <taxon>Gammaproteobacteria</taxon>
        <taxon>Enterobacterales</taxon>
        <taxon>Erwiniaceae</taxon>
        <taxon>Pantoea</taxon>
    </lineage>
</organism>
<evidence type="ECO:0000313" key="4">
    <source>
        <dbReference type="EMBL" id="MDO6409164.1"/>
    </source>
</evidence>
<protein>
    <submittedName>
        <fullName evidence="4">M60 family metallopeptidase</fullName>
    </submittedName>
</protein>
<dbReference type="InterPro" id="IPR000601">
    <property type="entry name" value="PKD_dom"/>
</dbReference>
<reference evidence="4" key="1">
    <citation type="submission" date="2023-07" db="EMBL/GenBank/DDBJ databases">
        <title>The extreme plant-growth-promoting properties of Pantoea phytobeneficialis PF55 revealed by functional and genomic analysis.</title>
        <authorList>
            <person name="Nascimento F.X."/>
            <person name="Marcio R.J."/>
        </authorList>
    </citation>
    <scope>NUCLEOTIDE SEQUENCE</scope>
    <source>
        <strain evidence="4">PF55</strain>
    </source>
</reference>
<dbReference type="Gene3D" id="2.10.10.20">
    <property type="entry name" value="Carbohydrate-binding module superfamily 5/12"/>
    <property type="match status" value="1"/>
</dbReference>
<evidence type="ECO:0000256" key="1">
    <source>
        <dbReference type="SAM" id="SignalP"/>
    </source>
</evidence>
<dbReference type="SMART" id="SM00495">
    <property type="entry name" value="ChtBD3"/>
    <property type="match status" value="1"/>
</dbReference>
<dbReference type="InterPro" id="IPR003610">
    <property type="entry name" value="CBM5/12"/>
</dbReference>
<dbReference type="SMART" id="SM01276">
    <property type="entry name" value="M60-like"/>
    <property type="match status" value="1"/>
</dbReference>
<comment type="caution">
    <text evidence="4">The sequence shown here is derived from an EMBL/GenBank/DDBJ whole genome shotgun (WGS) entry which is preliminary data.</text>
</comment>
<dbReference type="Pfam" id="PF13402">
    <property type="entry name" value="Peptidase_M60"/>
    <property type="match status" value="1"/>
</dbReference>
<dbReference type="InterPro" id="IPR042279">
    <property type="entry name" value="Pep_M60_3"/>
</dbReference>
<dbReference type="EMBL" id="JAUOOM010000026">
    <property type="protein sequence ID" value="MDO6409164.1"/>
    <property type="molecule type" value="Genomic_DNA"/>
</dbReference>